<dbReference type="RefSeq" id="XP_011661635.2">
    <property type="nucleotide sequence ID" value="XM_011663333.2"/>
</dbReference>
<reference evidence="3" key="1">
    <citation type="submission" date="2015-02" db="EMBL/GenBank/DDBJ databases">
        <title>Genome sequencing for Strongylocentrotus purpuratus.</title>
        <authorList>
            <person name="Murali S."/>
            <person name="Liu Y."/>
            <person name="Vee V."/>
            <person name="English A."/>
            <person name="Wang M."/>
            <person name="Skinner E."/>
            <person name="Han Y."/>
            <person name="Muzny D.M."/>
            <person name="Worley K.C."/>
            <person name="Gibbs R.A."/>
        </authorList>
    </citation>
    <scope>NUCLEOTIDE SEQUENCE</scope>
</reference>
<name>A0A7M7HC03_STRPU</name>
<evidence type="ECO:0000256" key="1">
    <source>
        <dbReference type="SAM" id="MobiDB-lite"/>
    </source>
</evidence>
<protein>
    <submittedName>
        <fullName evidence="2">Uncharacterized protein</fullName>
    </submittedName>
</protein>
<dbReference type="OMA" id="QRHAKKS"/>
<feature type="region of interest" description="Disordered" evidence="1">
    <location>
        <begin position="196"/>
        <end position="242"/>
    </location>
</feature>
<dbReference type="InParanoid" id="A0A7M7HC03"/>
<dbReference type="EnsemblMetazoa" id="XM_011663333">
    <property type="protein sequence ID" value="XP_011661635"/>
    <property type="gene ID" value="LOC105437100"/>
</dbReference>
<proteinExistence type="predicted"/>
<dbReference type="KEGG" id="spu:105437100"/>
<keyword evidence="3" id="KW-1185">Reference proteome</keyword>
<dbReference type="OrthoDB" id="7362285at2759"/>
<sequence>MAGGGDDGVRGQLHAKKPAVLKTVDGSVIVVDELLCFVTNKMNTLSTDEIVKLVSTCFKSEEIEQSKKVLFDVCSSMNDHVTVRNVAHKGPSRDVNNIKTCIKLLLECGDKIPTFVAKDLDRLPPVGFDNIDVSALLGRLLKLECEMADMKESVQSHAKAAENLQNMAVIMDTRMTDVEVKAVAQTPGSTSINFPGLGATLDAAAPAPKPQPNSPDQTPWNQVVRRGGNMKTPPVGGDPSRPVQVLHTPMQPKRKPGIVGKASSGRIQAVQTKLVNVFATRFDPELDADTLGDFLQEKINDTVTCNKIVTERSRFGSFHISAVCQNVEDMYDPDVWPEGVFVRRYYEPRKLQASLPGAESLRKFRKLEHSTPVPTGTVNADRGDDKLES</sequence>
<feature type="region of interest" description="Disordered" evidence="1">
    <location>
        <begin position="366"/>
        <end position="389"/>
    </location>
</feature>
<dbReference type="AlphaFoldDB" id="A0A7M7HC03"/>
<evidence type="ECO:0000313" key="2">
    <source>
        <dbReference type="EnsemblMetazoa" id="XP_011661635"/>
    </source>
</evidence>
<reference evidence="2" key="2">
    <citation type="submission" date="2021-01" db="UniProtKB">
        <authorList>
            <consortium name="EnsemblMetazoa"/>
        </authorList>
    </citation>
    <scope>IDENTIFICATION</scope>
</reference>
<dbReference type="Proteomes" id="UP000007110">
    <property type="component" value="Unassembled WGS sequence"/>
</dbReference>
<organism evidence="2 3">
    <name type="scientific">Strongylocentrotus purpuratus</name>
    <name type="common">Purple sea urchin</name>
    <dbReference type="NCBI Taxonomy" id="7668"/>
    <lineage>
        <taxon>Eukaryota</taxon>
        <taxon>Metazoa</taxon>
        <taxon>Echinodermata</taxon>
        <taxon>Eleutherozoa</taxon>
        <taxon>Echinozoa</taxon>
        <taxon>Echinoidea</taxon>
        <taxon>Euechinoidea</taxon>
        <taxon>Echinacea</taxon>
        <taxon>Camarodonta</taxon>
        <taxon>Echinidea</taxon>
        <taxon>Strongylocentrotidae</taxon>
        <taxon>Strongylocentrotus</taxon>
    </lineage>
</organism>
<accession>A0A7M7HC03</accession>
<dbReference type="GeneID" id="105437100"/>
<evidence type="ECO:0000313" key="3">
    <source>
        <dbReference type="Proteomes" id="UP000007110"/>
    </source>
</evidence>